<dbReference type="SUPFAM" id="SSF52058">
    <property type="entry name" value="L domain-like"/>
    <property type="match status" value="1"/>
</dbReference>
<proteinExistence type="predicted"/>
<dbReference type="Proteomes" id="UP000070444">
    <property type="component" value="Unassembled WGS sequence"/>
</dbReference>
<evidence type="ECO:0000313" key="2">
    <source>
        <dbReference type="Proteomes" id="UP000070444"/>
    </source>
</evidence>
<accession>A0A137NW32</accession>
<organism evidence="1 2">
    <name type="scientific">Conidiobolus coronatus (strain ATCC 28846 / CBS 209.66 / NRRL 28638)</name>
    <name type="common">Delacroixia coronata</name>
    <dbReference type="NCBI Taxonomy" id="796925"/>
    <lineage>
        <taxon>Eukaryota</taxon>
        <taxon>Fungi</taxon>
        <taxon>Fungi incertae sedis</taxon>
        <taxon>Zoopagomycota</taxon>
        <taxon>Entomophthoromycotina</taxon>
        <taxon>Entomophthoromycetes</taxon>
        <taxon>Entomophthorales</taxon>
        <taxon>Ancylistaceae</taxon>
        <taxon>Conidiobolus</taxon>
    </lineage>
</organism>
<dbReference type="InterPro" id="IPR032675">
    <property type="entry name" value="LRR_dom_sf"/>
</dbReference>
<evidence type="ECO:0000313" key="1">
    <source>
        <dbReference type="EMBL" id="KXN67013.1"/>
    </source>
</evidence>
<sequence length="244" mass="28802">MEAIHERDPNNTQQPPNFKFPKTLKSIIIFPYILERNFIPAINEINFSSYLNLVDWNITGRYDIEKFSQYQQANITHLYLRDIPIIDSYSFTQILSNNPQLKTLIYELEVWSLEKLNNILLLPNMKKIYIINYSFSNFTLQNFTLSPNKLVNTLIIECSTPAIVIEELLNKLEALEHIYFISWNLEEISNVNWAKYRGRFKSITLGFTYWNMNDLGDGLECLEDETVITFDNNLKKVFNYDLTI</sequence>
<protein>
    <recommendedName>
        <fullName evidence="3">RNI-like protein</fullName>
    </recommendedName>
</protein>
<dbReference type="AlphaFoldDB" id="A0A137NW32"/>
<gene>
    <name evidence="1" type="ORF">CONCODRAFT_80305</name>
</gene>
<name>A0A137NW32_CONC2</name>
<dbReference type="EMBL" id="KQ964668">
    <property type="protein sequence ID" value="KXN67013.1"/>
    <property type="molecule type" value="Genomic_DNA"/>
</dbReference>
<dbReference type="Gene3D" id="3.80.10.10">
    <property type="entry name" value="Ribonuclease Inhibitor"/>
    <property type="match status" value="1"/>
</dbReference>
<evidence type="ECO:0008006" key="3">
    <source>
        <dbReference type="Google" id="ProtNLM"/>
    </source>
</evidence>
<keyword evidence="2" id="KW-1185">Reference proteome</keyword>
<reference evidence="1 2" key="1">
    <citation type="journal article" date="2015" name="Genome Biol. Evol.">
        <title>Phylogenomic analyses indicate that early fungi evolved digesting cell walls of algal ancestors of land plants.</title>
        <authorList>
            <person name="Chang Y."/>
            <person name="Wang S."/>
            <person name="Sekimoto S."/>
            <person name="Aerts A.L."/>
            <person name="Choi C."/>
            <person name="Clum A."/>
            <person name="LaButti K.M."/>
            <person name="Lindquist E.A."/>
            <person name="Yee Ngan C."/>
            <person name="Ohm R.A."/>
            <person name="Salamov A.A."/>
            <person name="Grigoriev I.V."/>
            <person name="Spatafora J.W."/>
            <person name="Berbee M.L."/>
        </authorList>
    </citation>
    <scope>NUCLEOTIDE SEQUENCE [LARGE SCALE GENOMIC DNA]</scope>
    <source>
        <strain evidence="1 2">NRRL 28638</strain>
    </source>
</reference>